<dbReference type="STRING" id="50990.A0A4Y7PHS7"/>
<feature type="compositionally biased region" description="Polar residues" evidence="1">
    <location>
        <begin position="153"/>
        <end position="163"/>
    </location>
</feature>
<dbReference type="EMBL" id="ML170390">
    <property type="protein sequence ID" value="TDL14109.1"/>
    <property type="molecule type" value="Genomic_DNA"/>
</dbReference>
<proteinExistence type="predicted"/>
<name>A0A4Y7PHS7_9AGAM</name>
<dbReference type="AlphaFoldDB" id="A0A4Y7PHS7"/>
<evidence type="ECO:0000313" key="3">
    <source>
        <dbReference type="Proteomes" id="UP000294933"/>
    </source>
</evidence>
<reference evidence="2 3" key="1">
    <citation type="submission" date="2018-06" db="EMBL/GenBank/DDBJ databases">
        <title>A transcriptomic atlas of mushroom development highlights an independent origin of complex multicellularity.</title>
        <authorList>
            <consortium name="DOE Joint Genome Institute"/>
            <person name="Krizsan K."/>
            <person name="Almasi E."/>
            <person name="Merenyi Z."/>
            <person name="Sahu N."/>
            <person name="Viragh M."/>
            <person name="Koszo T."/>
            <person name="Mondo S."/>
            <person name="Kiss B."/>
            <person name="Balint B."/>
            <person name="Kues U."/>
            <person name="Barry K."/>
            <person name="Hegedus J.C."/>
            <person name="Henrissat B."/>
            <person name="Johnson J."/>
            <person name="Lipzen A."/>
            <person name="Ohm R."/>
            <person name="Nagy I."/>
            <person name="Pangilinan J."/>
            <person name="Yan J."/>
            <person name="Xiong Y."/>
            <person name="Grigoriev I.V."/>
            <person name="Hibbett D.S."/>
            <person name="Nagy L.G."/>
        </authorList>
    </citation>
    <scope>NUCLEOTIDE SEQUENCE [LARGE SCALE GENOMIC DNA]</scope>
    <source>
        <strain evidence="2 3">SZMC22713</strain>
    </source>
</reference>
<sequence>RPPSIQSCKDQLAILVQLKLIRNAQYLSADWLSFPALLRKLKPDIALRPDGLVVFIKVPDPPGTVEEREAQENEAASIAPSASSTESTKVESIMATPCEPVVLPSSYSLNPIIPDHRESLTSTPSYSLKHSSHAHDEAELHEEHAASRHTHLPTDTATSSSNAALPTHYMPVRRPRRGKPTMAEFDRLSDFYHNLGRKFKYSGDARFWSTLPPRHKEFRPLFNPPAPGSPYHTAGSLMSRLELVDALLCFVYALWCIDTGHNRCSQSNWMSVGPFLSWCKQMWQQGNHGAREKAFFGLVHMIEAFIHQHKVRYAIKSHLRKDIAELVKSLSSERTPPGMLPPTPSTCISGSPNETQGPTSPASVLATSVTARLEASVPQTLIWEIKDVIETQNAASYTMDVAQQYLSIPIIREHFPRLFGRMMYSGLTAQDEYEPDMEDDEGELFWPGQCVAGGGLGWVCLMGRGMVKEFGKDVGYEGSAGIIRKPDAHERRPVDL</sequence>
<keyword evidence="3" id="KW-1185">Reference proteome</keyword>
<gene>
    <name evidence="2" type="ORF">BD410DRAFT_284978</name>
</gene>
<feature type="region of interest" description="Disordered" evidence="1">
    <location>
        <begin position="120"/>
        <end position="163"/>
    </location>
</feature>
<dbReference type="OrthoDB" id="3238644at2759"/>
<organism evidence="2 3">
    <name type="scientific">Rickenella mellea</name>
    <dbReference type="NCBI Taxonomy" id="50990"/>
    <lineage>
        <taxon>Eukaryota</taxon>
        <taxon>Fungi</taxon>
        <taxon>Dikarya</taxon>
        <taxon>Basidiomycota</taxon>
        <taxon>Agaricomycotina</taxon>
        <taxon>Agaricomycetes</taxon>
        <taxon>Hymenochaetales</taxon>
        <taxon>Rickenellaceae</taxon>
        <taxon>Rickenella</taxon>
    </lineage>
</organism>
<feature type="compositionally biased region" description="Polar residues" evidence="1">
    <location>
        <begin position="120"/>
        <end position="129"/>
    </location>
</feature>
<feature type="compositionally biased region" description="Basic and acidic residues" evidence="1">
    <location>
        <begin position="133"/>
        <end position="146"/>
    </location>
</feature>
<dbReference type="VEuPathDB" id="FungiDB:BD410DRAFT_284978"/>
<evidence type="ECO:0000313" key="2">
    <source>
        <dbReference type="EMBL" id="TDL14109.1"/>
    </source>
</evidence>
<feature type="non-terminal residue" evidence="2">
    <location>
        <position position="1"/>
    </location>
</feature>
<protein>
    <submittedName>
        <fullName evidence="2">Uncharacterized protein</fullName>
    </submittedName>
</protein>
<evidence type="ECO:0000256" key="1">
    <source>
        <dbReference type="SAM" id="MobiDB-lite"/>
    </source>
</evidence>
<dbReference type="Proteomes" id="UP000294933">
    <property type="component" value="Unassembled WGS sequence"/>
</dbReference>
<accession>A0A4Y7PHS7</accession>